<dbReference type="GO" id="GO:0004814">
    <property type="term" value="F:arginine-tRNA ligase activity"/>
    <property type="evidence" value="ECO:0007669"/>
    <property type="project" value="UniProtKB-EC"/>
</dbReference>
<comment type="caution">
    <text evidence="7">The sequence shown here is derived from an EMBL/GenBank/DDBJ whole genome shotgun (WGS) entry which is preliminary data.</text>
</comment>
<feature type="domain" description="DALR anticodon binding" evidence="6">
    <location>
        <begin position="2"/>
        <end position="101"/>
    </location>
</feature>
<dbReference type="GO" id="GO:0006420">
    <property type="term" value="P:arginyl-tRNA aminoacylation"/>
    <property type="evidence" value="ECO:0007669"/>
    <property type="project" value="InterPro"/>
</dbReference>
<feature type="non-terminal residue" evidence="7">
    <location>
        <position position="1"/>
    </location>
</feature>
<sequence>FTPDPEKVNLNLLTTPEERDLMLSITLLPDQVKEAGENLEPHHLTGYLQEIASLFHYFYTRHRVITNNRELSHARLFLIQAVKIVIADLLRILGISAPERM</sequence>
<protein>
    <recommendedName>
        <fullName evidence="1">arginine--tRNA ligase</fullName>
        <ecNumber evidence="1">6.1.1.19</ecNumber>
    </recommendedName>
</protein>
<keyword evidence="4" id="KW-0067">ATP-binding</keyword>
<keyword evidence="3" id="KW-0547">Nucleotide-binding</keyword>
<evidence type="ECO:0000313" key="7">
    <source>
        <dbReference type="EMBL" id="HDN84687.1"/>
    </source>
</evidence>
<evidence type="ECO:0000256" key="5">
    <source>
        <dbReference type="ARBA" id="ARBA00049339"/>
    </source>
</evidence>
<dbReference type="Pfam" id="PF05746">
    <property type="entry name" value="DALR_1"/>
    <property type="match status" value="1"/>
</dbReference>
<proteinExistence type="predicted"/>
<dbReference type="Proteomes" id="UP000885660">
    <property type="component" value="Unassembled WGS sequence"/>
</dbReference>
<dbReference type="EC" id="6.1.1.19" evidence="1"/>
<name>A0A7V0QS65_UNCAE</name>
<dbReference type="SMART" id="SM00836">
    <property type="entry name" value="DALR_1"/>
    <property type="match status" value="1"/>
</dbReference>
<evidence type="ECO:0000256" key="2">
    <source>
        <dbReference type="ARBA" id="ARBA00022598"/>
    </source>
</evidence>
<dbReference type="GO" id="GO:0005524">
    <property type="term" value="F:ATP binding"/>
    <property type="evidence" value="ECO:0007669"/>
    <property type="project" value="UniProtKB-KW"/>
</dbReference>
<dbReference type="SUPFAM" id="SSF47323">
    <property type="entry name" value="Anticodon-binding domain of a subclass of class I aminoacyl-tRNA synthetases"/>
    <property type="match status" value="1"/>
</dbReference>
<dbReference type="EMBL" id="DRBC01000169">
    <property type="protein sequence ID" value="HDN84687.1"/>
    <property type="molecule type" value="Genomic_DNA"/>
</dbReference>
<dbReference type="PANTHER" id="PTHR11956">
    <property type="entry name" value="ARGINYL-TRNA SYNTHETASE"/>
    <property type="match status" value="1"/>
</dbReference>
<evidence type="ECO:0000256" key="3">
    <source>
        <dbReference type="ARBA" id="ARBA00022741"/>
    </source>
</evidence>
<evidence type="ECO:0000259" key="6">
    <source>
        <dbReference type="SMART" id="SM00836"/>
    </source>
</evidence>
<organism evidence="7">
    <name type="scientific">Aerophobetes bacterium</name>
    <dbReference type="NCBI Taxonomy" id="2030807"/>
    <lineage>
        <taxon>Bacteria</taxon>
        <taxon>Candidatus Aerophobota</taxon>
    </lineage>
</organism>
<gene>
    <name evidence="7" type="primary">argS</name>
    <name evidence="7" type="ORF">ENG47_02865</name>
</gene>
<evidence type="ECO:0000256" key="1">
    <source>
        <dbReference type="ARBA" id="ARBA00012837"/>
    </source>
</evidence>
<dbReference type="InterPro" id="IPR009080">
    <property type="entry name" value="tRNAsynth_Ia_anticodon-bd"/>
</dbReference>
<evidence type="ECO:0000256" key="4">
    <source>
        <dbReference type="ARBA" id="ARBA00022840"/>
    </source>
</evidence>
<dbReference type="AlphaFoldDB" id="A0A7V0QS65"/>
<dbReference type="InterPro" id="IPR001278">
    <property type="entry name" value="Arg-tRNA-ligase"/>
</dbReference>
<keyword evidence="2 7" id="KW-0436">Ligase</keyword>
<dbReference type="InterPro" id="IPR008909">
    <property type="entry name" value="DALR_anticod-bd"/>
</dbReference>
<dbReference type="Gene3D" id="1.10.730.10">
    <property type="entry name" value="Isoleucyl-tRNA Synthetase, Domain 1"/>
    <property type="match status" value="1"/>
</dbReference>
<reference evidence="7" key="1">
    <citation type="journal article" date="2020" name="mSystems">
        <title>Genome- and Community-Level Interaction Insights into Carbon Utilization and Element Cycling Functions of Hydrothermarchaeota in Hydrothermal Sediment.</title>
        <authorList>
            <person name="Zhou Z."/>
            <person name="Liu Y."/>
            <person name="Xu W."/>
            <person name="Pan J."/>
            <person name="Luo Z.H."/>
            <person name="Li M."/>
        </authorList>
    </citation>
    <scope>NUCLEOTIDE SEQUENCE [LARGE SCALE GENOMIC DNA]</scope>
    <source>
        <strain evidence="7">HyVt-219</strain>
    </source>
</reference>
<comment type="catalytic activity">
    <reaction evidence="5">
        <text>tRNA(Arg) + L-arginine + ATP = L-arginyl-tRNA(Arg) + AMP + diphosphate</text>
        <dbReference type="Rhea" id="RHEA:20301"/>
        <dbReference type="Rhea" id="RHEA-COMP:9658"/>
        <dbReference type="Rhea" id="RHEA-COMP:9673"/>
        <dbReference type="ChEBI" id="CHEBI:30616"/>
        <dbReference type="ChEBI" id="CHEBI:32682"/>
        <dbReference type="ChEBI" id="CHEBI:33019"/>
        <dbReference type="ChEBI" id="CHEBI:78442"/>
        <dbReference type="ChEBI" id="CHEBI:78513"/>
        <dbReference type="ChEBI" id="CHEBI:456215"/>
        <dbReference type="EC" id="6.1.1.19"/>
    </reaction>
</comment>
<dbReference type="PANTHER" id="PTHR11956:SF5">
    <property type="entry name" value="ARGININE--TRNA LIGASE, CYTOPLASMIC"/>
    <property type="match status" value="1"/>
</dbReference>
<accession>A0A7V0QS65</accession>